<reference evidence="1" key="2">
    <citation type="journal article" date="2015" name="Data Brief">
        <title>Shoot transcriptome of the giant reed, Arundo donax.</title>
        <authorList>
            <person name="Barrero R.A."/>
            <person name="Guerrero F.D."/>
            <person name="Moolhuijzen P."/>
            <person name="Goolsby J.A."/>
            <person name="Tidwell J."/>
            <person name="Bellgard S.E."/>
            <person name="Bellgard M.I."/>
        </authorList>
    </citation>
    <scope>NUCLEOTIDE SEQUENCE</scope>
    <source>
        <tissue evidence="1">Shoot tissue taken approximately 20 cm above the soil surface</tissue>
    </source>
</reference>
<evidence type="ECO:0000313" key="1">
    <source>
        <dbReference type="EMBL" id="JAD68162.1"/>
    </source>
</evidence>
<name>A0A0A9C9J1_ARUDO</name>
<protein>
    <submittedName>
        <fullName evidence="1">Uncharacterized protein</fullName>
    </submittedName>
</protein>
<accession>A0A0A9C9J1</accession>
<reference evidence="1" key="1">
    <citation type="submission" date="2014-09" db="EMBL/GenBank/DDBJ databases">
        <authorList>
            <person name="Magalhaes I.L.F."/>
            <person name="Oliveira U."/>
            <person name="Santos F.R."/>
            <person name="Vidigal T.H.D.A."/>
            <person name="Brescovit A.D."/>
            <person name="Santos A.J."/>
        </authorList>
    </citation>
    <scope>NUCLEOTIDE SEQUENCE</scope>
    <source>
        <tissue evidence="1">Shoot tissue taken approximately 20 cm above the soil surface</tissue>
    </source>
</reference>
<dbReference type="AlphaFoldDB" id="A0A0A9C9J1"/>
<sequence length="84" mass="9194">MKPQAQDPISIPANTTLESRLSCWGETFHCCRTNGPRNDNSMSSMASTSQPVPAYTRTSAWNFPNPMEVSASSVVYVSMFTSSI</sequence>
<proteinExistence type="predicted"/>
<dbReference type="EMBL" id="GBRH01229733">
    <property type="protein sequence ID" value="JAD68162.1"/>
    <property type="molecule type" value="Transcribed_RNA"/>
</dbReference>
<organism evidence="1">
    <name type="scientific">Arundo donax</name>
    <name type="common">Giant reed</name>
    <name type="synonym">Donax arundinaceus</name>
    <dbReference type="NCBI Taxonomy" id="35708"/>
    <lineage>
        <taxon>Eukaryota</taxon>
        <taxon>Viridiplantae</taxon>
        <taxon>Streptophyta</taxon>
        <taxon>Embryophyta</taxon>
        <taxon>Tracheophyta</taxon>
        <taxon>Spermatophyta</taxon>
        <taxon>Magnoliopsida</taxon>
        <taxon>Liliopsida</taxon>
        <taxon>Poales</taxon>
        <taxon>Poaceae</taxon>
        <taxon>PACMAD clade</taxon>
        <taxon>Arundinoideae</taxon>
        <taxon>Arundineae</taxon>
        <taxon>Arundo</taxon>
    </lineage>
</organism>